<dbReference type="InterPro" id="IPR005467">
    <property type="entry name" value="His_kinase_dom"/>
</dbReference>
<dbReference type="Gene3D" id="1.10.10.60">
    <property type="entry name" value="Homeodomain-like"/>
    <property type="match status" value="1"/>
</dbReference>
<dbReference type="InterPro" id="IPR011110">
    <property type="entry name" value="Reg_prop"/>
</dbReference>
<dbReference type="InterPro" id="IPR009057">
    <property type="entry name" value="Homeodomain-like_sf"/>
</dbReference>
<evidence type="ECO:0000259" key="11">
    <source>
        <dbReference type="PROSITE" id="PS50109"/>
    </source>
</evidence>
<dbReference type="SUPFAM" id="SSF46689">
    <property type="entry name" value="Homeodomain-like"/>
    <property type="match status" value="1"/>
</dbReference>
<dbReference type="InterPro" id="IPR003594">
    <property type="entry name" value="HATPase_dom"/>
</dbReference>
<dbReference type="PANTHER" id="PTHR43547">
    <property type="entry name" value="TWO-COMPONENT HISTIDINE KINASE"/>
    <property type="match status" value="1"/>
</dbReference>
<dbReference type="InterPro" id="IPR036890">
    <property type="entry name" value="HATPase_C_sf"/>
</dbReference>
<dbReference type="InterPro" id="IPR018060">
    <property type="entry name" value="HTH_AraC"/>
</dbReference>
<dbReference type="SUPFAM" id="SSF47384">
    <property type="entry name" value="Homodimeric domain of signal transducing histidine kinase"/>
    <property type="match status" value="1"/>
</dbReference>
<dbReference type="PROSITE" id="PS00041">
    <property type="entry name" value="HTH_ARAC_FAMILY_1"/>
    <property type="match status" value="1"/>
</dbReference>
<feature type="modified residue" description="4-aspartylphosphate" evidence="7">
    <location>
        <position position="1120"/>
    </location>
</feature>
<feature type="transmembrane region" description="Helical" evidence="9">
    <location>
        <begin position="762"/>
        <end position="784"/>
    </location>
</feature>
<dbReference type="SUPFAM" id="SSF63829">
    <property type="entry name" value="Calcium-dependent phosphotriesterase"/>
    <property type="match status" value="1"/>
</dbReference>
<dbReference type="InterPro" id="IPR011123">
    <property type="entry name" value="Y_Y_Y"/>
</dbReference>
<evidence type="ECO:0000256" key="6">
    <source>
        <dbReference type="ARBA" id="ARBA00023163"/>
    </source>
</evidence>
<organism evidence="13 14">
    <name type="scientific">Psychroserpens ponticola</name>
    <dbReference type="NCBI Taxonomy" id="2932268"/>
    <lineage>
        <taxon>Bacteria</taxon>
        <taxon>Pseudomonadati</taxon>
        <taxon>Bacteroidota</taxon>
        <taxon>Flavobacteriia</taxon>
        <taxon>Flavobacteriales</taxon>
        <taxon>Flavobacteriaceae</taxon>
        <taxon>Psychroserpens</taxon>
    </lineage>
</organism>
<feature type="domain" description="Response regulatory" evidence="12">
    <location>
        <begin position="1072"/>
        <end position="1187"/>
    </location>
</feature>
<dbReference type="SMART" id="SM00387">
    <property type="entry name" value="HATPase_c"/>
    <property type="match status" value="1"/>
</dbReference>
<evidence type="ECO:0000256" key="9">
    <source>
        <dbReference type="SAM" id="Phobius"/>
    </source>
</evidence>
<comment type="catalytic activity">
    <reaction evidence="1">
        <text>ATP + protein L-histidine = ADP + protein N-phospho-L-histidine.</text>
        <dbReference type="EC" id="2.7.13.3"/>
    </reaction>
</comment>
<dbReference type="PROSITE" id="PS50110">
    <property type="entry name" value="RESPONSE_REGULATORY"/>
    <property type="match status" value="1"/>
</dbReference>
<evidence type="ECO:0000256" key="5">
    <source>
        <dbReference type="ARBA" id="ARBA00023125"/>
    </source>
</evidence>
<keyword evidence="6" id="KW-0804">Transcription</keyword>
<evidence type="ECO:0000256" key="7">
    <source>
        <dbReference type="PROSITE-ProRule" id="PRU00169"/>
    </source>
</evidence>
<evidence type="ECO:0000256" key="3">
    <source>
        <dbReference type="ARBA" id="ARBA00022553"/>
    </source>
</evidence>
<dbReference type="InterPro" id="IPR036097">
    <property type="entry name" value="HisK_dim/P_sf"/>
</dbReference>
<dbReference type="PROSITE" id="PS50109">
    <property type="entry name" value="HIS_KIN"/>
    <property type="match status" value="1"/>
</dbReference>
<feature type="domain" description="Histidine kinase" evidence="11">
    <location>
        <begin position="820"/>
        <end position="1032"/>
    </location>
</feature>
<dbReference type="CDD" id="cd17574">
    <property type="entry name" value="REC_OmpR"/>
    <property type="match status" value="1"/>
</dbReference>
<keyword evidence="9" id="KW-0812">Transmembrane</keyword>
<evidence type="ECO:0000259" key="10">
    <source>
        <dbReference type="PROSITE" id="PS01124"/>
    </source>
</evidence>
<feature type="coiled-coil region" evidence="8">
    <location>
        <begin position="1176"/>
        <end position="1203"/>
    </location>
</feature>
<dbReference type="Proteomes" id="UP001202717">
    <property type="component" value="Chromosome"/>
</dbReference>
<keyword evidence="9" id="KW-0472">Membrane</keyword>
<dbReference type="InterPro" id="IPR015943">
    <property type="entry name" value="WD40/YVTN_repeat-like_dom_sf"/>
</dbReference>
<dbReference type="PROSITE" id="PS01124">
    <property type="entry name" value="HTH_ARAC_FAMILY_2"/>
    <property type="match status" value="1"/>
</dbReference>
<dbReference type="Pfam" id="PF02518">
    <property type="entry name" value="HATPase_c"/>
    <property type="match status" value="1"/>
</dbReference>
<dbReference type="SUPFAM" id="SSF50998">
    <property type="entry name" value="Quinoprotein alcohol dehydrogenase-like"/>
    <property type="match status" value="1"/>
</dbReference>
<dbReference type="PANTHER" id="PTHR43547:SF2">
    <property type="entry name" value="HYBRID SIGNAL TRANSDUCTION HISTIDINE KINASE C"/>
    <property type="match status" value="1"/>
</dbReference>
<name>A0ABY7S2W2_9FLAO</name>
<evidence type="ECO:0000256" key="4">
    <source>
        <dbReference type="ARBA" id="ARBA00023015"/>
    </source>
</evidence>
<dbReference type="InterPro" id="IPR013783">
    <property type="entry name" value="Ig-like_fold"/>
</dbReference>
<dbReference type="EMBL" id="CP116221">
    <property type="protein sequence ID" value="WCO02806.1"/>
    <property type="molecule type" value="Genomic_DNA"/>
</dbReference>
<dbReference type="CDD" id="cd00082">
    <property type="entry name" value="HisKA"/>
    <property type="match status" value="1"/>
</dbReference>
<dbReference type="Gene3D" id="1.10.287.130">
    <property type="match status" value="1"/>
</dbReference>
<dbReference type="InterPro" id="IPR011047">
    <property type="entry name" value="Quinoprotein_ADH-like_sf"/>
</dbReference>
<keyword evidence="9" id="KW-1133">Transmembrane helix</keyword>
<dbReference type="SMART" id="SM00448">
    <property type="entry name" value="REC"/>
    <property type="match status" value="1"/>
</dbReference>
<dbReference type="SUPFAM" id="SSF52172">
    <property type="entry name" value="CheY-like"/>
    <property type="match status" value="1"/>
</dbReference>
<protein>
    <recommendedName>
        <fullName evidence="2">histidine kinase</fullName>
        <ecNumber evidence="2">2.7.13.3</ecNumber>
    </recommendedName>
</protein>
<accession>A0ABY7S2W2</accession>
<dbReference type="Pfam" id="PF12833">
    <property type="entry name" value="HTH_18"/>
    <property type="match status" value="1"/>
</dbReference>
<dbReference type="InterPro" id="IPR018062">
    <property type="entry name" value="HTH_AraC-typ_CS"/>
</dbReference>
<evidence type="ECO:0000256" key="2">
    <source>
        <dbReference type="ARBA" id="ARBA00012438"/>
    </source>
</evidence>
<dbReference type="Gene3D" id="2.130.10.10">
    <property type="entry name" value="YVTN repeat-like/Quinoprotein amine dehydrogenase"/>
    <property type="match status" value="2"/>
</dbReference>
<keyword evidence="5" id="KW-0238">DNA-binding</keyword>
<evidence type="ECO:0000256" key="1">
    <source>
        <dbReference type="ARBA" id="ARBA00000085"/>
    </source>
</evidence>
<dbReference type="InterPro" id="IPR001789">
    <property type="entry name" value="Sig_transdc_resp-reg_receiver"/>
</dbReference>
<gene>
    <name evidence="13" type="ORF">MUN68_004780</name>
</gene>
<dbReference type="Gene3D" id="3.40.50.2300">
    <property type="match status" value="1"/>
</dbReference>
<evidence type="ECO:0000259" key="12">
    <source>
        <dbReference type="PROSITE" id="PS50110"/>
    </source>
</evidence>
<keyword evidence="3 7" id="KW-0597">Phosphoprotein</keyword>
<reference evidence="13 14" key="1">
    <citation type="submission" date="2023-01" db="EMBL/GenBank/DDBJ databases">
        <title>Psychroserpens ponticola sp. nov., isolated from seawater.</title>
        <authorList>
            <person name="Kristyanto S."/>
            <person name="Jung J."/>
            <person name="Kim J.M."/>
            <person name="Jeon C.O."/>
        </authorList>
    </citation>
    <scope>NUCLEOTIDE SEQUENCE [LARGE SCALE GENOMIC DNA]</scope>
    <source>
        <strain evidence="13 14">MSW6</strain>
    </source>
</reference>
<dbReference type="RefSeq" id="WP_249995519.1">
    <property type="nucleotide sequence ID" value="NZ_CP116221.1"/>
</dbReference>
<dbReference type="Pfam" id="PF00072">
    <property type="entry name" value="Response_reg"/>
    <property type="match status" value="1"/>
</dbReference>
<dbReference type="Pfam" id="PF07495">
    <property type="entry name" value="Y_Y_Y"/>
    <property type="match status" value="1"/>
</dbReference>
<feature type="domain" description="HTH araC/xylS-type" evidence="10">
    <location>
        <begin position="1217"/>
        <end position="1316"/>
    </location>
</feature>
<dbReference type="Gene3D" id="3.30.565.10">
    <property type="entry name" value="Histidine kinase-like ATPase, C-terminal domain"/>
    <property type="match status" value="1"/>
</dbReference>
<evidence type="ECO:0000313" key="13">
    <source>
        <dbReference type="EMBL" id="WCO02806.1"/>
    </source>
</evidence>
<evidence type="ECO:0000313" key="14">
    <source>
        <dbReference type="Proteomes" id="UP001202717"/>
    </source>
</evidence>
<dbReference type="Gene3D" id="2.60.40.10">
    <property type="entry name" value="Immunoglobulins"/>
    <property type="match status" value="1"/>
</dbReference>
<dbReference type="InterPro" id="IPR003661">
    <property type="entry name" value="HisK_dim/P_dom"/>
</dbReference>
<proteinExistence type="predicted"/>
<dbReference type="Pfam" id="PF00512">
    <property type="entry name" value="HisKA"/>
    <property type="match status" value="1"/>
</dbReference>
<dbReference type="SUPFAM" id="SSF55874">
    <property type="entry name" value="ATPase domain of HSP90 chaperone/DNA topoisomerase II/histidine kinase"/>
    <property type="match status" value="1"/>
</dbReference>
<keyword evidence="14" id="KW-1185">Reference proteome</keyword>
<dbReference type="InterPro" id="IPR011006">
    <property type="entry name" value="CheY-like_superfamily"/>
</dbReference>
<dbReference type="SMART" id="SM00342">
    <property type="entry name" value="HTH_ARAC"/>
    <property type="match status" value="1"/>
</dbReference>
<evidence type="ECO:0000256" key="8">
    <source>
        <dbReference type="SAM" id="Coils"/>
    </source>
</evidence>
<keyword evidence="8" id="KW-0175">Coiled coil</keyword>
<dbReference type="SMART" id="SM00388">
    <property type="entry name" value="HisKA"/>
    <property type="match status" value="1"/>
</dbReference>
<sequence>MIIYNIKHILIKTWYVAFYVLSTSITFSQTQKTFQQLSIKDGLSQSSAISIAQDSTGYLWIATQEGLNKYDGKTFMHYKKQFEDITKANYSKLGKVYVDRENVIWIITNSGNLEKFNRKNETFKKIESIKDVSAIFQDTKLNTYIGTYNNGLYKIDKTTKDTLQVFKKEDFQKSISSIIQQKDAVIITALNGVINLDINTNSYSNNSQTKAYYSCIDILKDGSQVIGTYGNGLFIQSNGEYIPFNTLGKSSLPNNLNIQSVLVDKNNKLWIATYGQGVYVLDFEQKTINHIKVNKNDVYAIHYDYVLSLFEDYSGIVWIGTDGAGLSYYDEHLSKFNILTNNQLPIDVSVNQIRSITKNNKSDDLWLGTFGEGLTKINFITNQHKTYTTQNSKIRSNRVVSLAIIDDELWIGHQDFGLELFNKNGEFRALNNKSKIKFDAQTVWNIFRDSKNRIWLCTREHGLFLYDKNKGVIDNYRFEKGNLNSIPSNNIRTITEAKNGLLWIGTDDNGICSLNPETKKITPHKKINDKIKSLLVDNKRSILWIGTFGNGLKSYNTKTREIKTYNTENGISNNVIYGILPDNNNNLWLSSNKGICKFNSENLDFPNIINYNIHDGLQSLEFNTGAYFKDKNGLLFFGGLEGLNWFNPNLLTTNPVKPKTVITKLELFNKKHKILENEKFKHNLNTFTFNFAGLHYSLPNRNSYQYQLVNYDENWIQSGNNTIAHYSKLNPGDYTFKVKSSNYDAVWNDIPATYSFTILQPWYLSYIALVFYFSGFFLTIYGVYKYLKWKWHMNIQLQLEQEETERLKQLDEFKTKLYTNISHEFRTPLTLISGPIDKQLENPKLSKNDKKELSLVQRNSKRLLNLVNQLLDLSKLETGNLNLTVSNGNLAVLLKQLVAAFEFKAKEKNIEFNYNIRPIDKAWFDKDVIEKIVINLLSNAIKYTKKNGRIHFNSTIKNGQIIISIINNGNILTQEELSKLFQRYYQNNKSADGVGIGLSLVKELVILSHGNILANTINDDEIQFTVTLPIERSFFNSSEINEDQLFETKEITNQEKDYSTTNKTTFNNNKPLLHIVEDDDDIRQYIASIFEEDYTIKDSINGEQGIANAIKEIPDIIISDIMMPKVDGIELCNTLKLDERTSHIPIILLTAKSGDQNEIIGLKTGADDYFVKPFNSNKLKIKVEKLIELRKQLQQRYSNSLELKDITTTSVDQQFLSRLKSVLNENMTNTDFSSEVLSKKMLMSRMQLHRKLNALTGLTTTQLIRNERLKIAITLLKQSELTISEIAYQIGFNTPSYFIKNFKDVYKCTPLEYALKYT</sequence>
<dbReference type="Pfam" id="PF07494">
    <property type="entry name" value="Reg_prop"/>
    <property type="match status" value="4"/>
</dbReference>
<keyword evidence="4" id="KW-0805">Transcription regulation</keyword>
<dbReference type="EC" id="2.7.13.3" evidence="2"/>